<accession>A0A328MUZ8</accession>
<reference evidence="2 3" key="1">
    <citation type="submission" date="2018-03" db="EMBL/GenBank/DDBJ databases">
        <title>Defining the species Micromonospora saelicesensis and Micromonospora noduli under the framework of genomics.</title>
        <authorList>
            <person name="Riesco R."/>
            <person name="Trujillo M.E."/>
        </authorList>
    </citation>
    <scope>NUCLEOTIDE SEQUENCE [LARGE SCALE GENOMIC DNA]</scope>
    <source>
        <strain evidence="2 3">LAH08</strain>
    </source>
</reference>
<name>A0A328MUZ8_9ACTN</name>
<sequence>MTDDISREPLARAVLAKLARSRGPNDPLGSLAHTVLSGEADLRTAASMSWHGTALHAEFAEAMARRDAMSPEERAELERQARLLHNAGDLAFPDSDGTAGPDRPEEGRPR</sequence>
<feature type="region of interest" description="Disordered" evidence="1">
    <location>
        <begin position="66"/>
        <end position="110"/>
    </location>
</feature>
<comment type="caution">
    <text evidence="2">The sequence shown here is derived from an EMBL/GenBank/DDBJ whole genome shotgun (WGS) entry which is preliminary data.</text>
</comment>
<protein>
    <submittedName>
        <fullName evidence="2">Uncharacterized protein</fullName>
    </submittedName>
</protein>
<dbReference type="EMBL" id="PYAA01000039">
    <property type="protein sequence ID" value="RAN94813.1"/>
    <property type="molecule type" value="Genomic_DNA"/>
</dbReference>
<organism evidence="2 3">
    <name type="scientific">Micromonospora noduli</name>
    <dbReference type="NCBI Taxonomy" id="709876"/>
    <lineage>
        <taxon>Bacteria</taxon>
        <taxon>Bacillati</taxon>
        <taxon>Actinomycetota</taxon>
        <taxon>Actinomycetes</taxon>
        <taxon>Micromonosporales</taxon>
        <taxon>Micromonosporaceae</taxon>
        <taxon>Micromonospora</taxon>
    </lineage>
</organism>
<evidence type="ECO:0000256" key="1">
    <source>
        <dbReference type="SAM" id="MobiDB-lite"/>
    </source>
</evidence>
<feature type="compositionally biased region" description="Basic and acidic residues" evidence="1">
    <location>
        <begin position="66"/>
        <end position="81"/>
    </location>
</feature>
<dbReference type="Proteomes" id="UP000248966">
    <property type="component" value="Unassembled WGS sequence"/>
</dbReference>
<proteinExistence type="predicted"/>
<evidence type="ECO:0000313" key="2">
    <source>
        <dbReference type="EMBL" id="RAN94813.1"/>
    </source>
</evidence>
<gene>
    <name evidence="2" type="ORF">LAH08_05700</name>
</gene>
<dbReference type="AlphaFoldDB" id="A0A328MUZ8"/>
<evidence type="ECO:0000313" key="3">
    <source>
        <dbReference type="Proteomes" id="UP000248966"/>
    </source>
</evidence>